<evidence type="ECO:0008006" key="4">
    <source>
        <dbReference type="Google" id="ProtNLM"/>
    </source>
</evidence>
<sequence length="332" mass="38320">MGVYHLMGLGLSPGAVTGPISYMAELYNNWEDEGQYFFSRSGEEEQREQGDKVGDIQAIVLFATPEVIEGIKKDFYAEKYVKNHPGRENTTKQEKNEPMKKVLESLLKEEWSKISGGRRSGNIFWCEVDRRDFRTTFNRVAQVVASLAKGTGEQGKEIWMNLTGGNNVINFALELAANLSGEVARLYYVQAANENAEKCVRYTNKDSYWVDLPPMPLTMSDLTRAVLDILSQQEFLQSEDIYKQLSSHNDYWYLCQNISSQDFKDKYLKSLWKQGLISVKNEICKVGSQWELIQEYEKVMKDVLEKADRERLTIEKLENQDKWLTVQKIKLN</sequence>
<accession>A0A0F5YGQ3</accession>
<dbReference type="AlphaFoldDB" id="A0A0F5YGQ3"/>
<evidence type="ECO:0000313" key="3">
    <source>
        <dbReference type="Proteomes" id="UP000033607"/>
    </source>
</evidence>
<comment type="caution">
    <text evidence="2">The sequence shown here is derived from an EMBL/GenBank/DDBJ whole genome shotgun (WGS) entry which is preliminary data.</text>
</comment>
<name>A0A0F5YGQ3_9CYAN</name>
<feature type="coiled-coil region" evidence="1">
    <location>
        <begin position="293"/>
        <end position="320"/>
    </location>
</feature>
<gene>
    <name evidence="2" type="ORF">WN50_12080</name>
</gene>
<dbReference type="RefSeq" id="WP_046278791.1">
    <property type="nucleotide sequence ID" value="NZ_LATL02000355.1"/>
</dbReference>
<dbReference type="OrthoDB" id="3078183at2"/>
<dbReference type="EMBL" id="LATL02000355">
    <property type="protein sequence ID" value="KKD37837.1"/>
    <property type="molecule type" value="Genomic_DNA"/>
</dbReference>
<organism evidence="2 3">
    <name type="scientific">Limnoraphis robusta CS-951</name>
    <dbReference type="NCBI Taxonomy" id="1637645"/>
    <lineage>
        <taxon>Bacteria</taxon>
        <taxon>Bacillati</taxon>
        <taxon>Cyanobacteriota</taxon>
        <taxon>Cyanophyceae</taxon>
        <taxon>Oscillatoriophycideae</taxon>
        <taxon>Oscillatoriales</taxon>
        <taxon>Sirenicapillariaceae</taxon>
        <taxon>Limnoraphis</taxon>
    </lineage>
</organism>
<evidence type="ECO:0000313" key="2">
    <source>
        <dbReference type="EMBL" id="KKD37837.1"/>
    </source>
</evidence>
<dbReference type="Proteomes" id="UP000033607">
    <property type="component" value="Unassembled WGS sequence"/>
</dbReference>
<keyword evidence="1" id="KW-0175">Coiled coil</keyword>
<proteinExistence type="predicted"/>
<reference evidence="2 3" key="1">
    <citation type="submission" date="2015-06" db="EMBL/GenBank/DDBJ databases">
        <title>Draft genome assembly of filamentous brackish cyanobacterium Limnoraphis robusta strain CS-951.</title>
        <authorList>
            <person name="Willis A."/>
            <person name="Parks M."/>
            <person name="Burford M.A."/>
        </authorList>
    </citation>
    <scope>NUCLEOTIDE SEQUENCE [LARGE SCALE GENOMIC DNA]</scope>
    <source>
        <strain evidence="2 3">CS-951</strain>
    </source>
</reference>
<protein>
    <recommendedName>
        <fullName evidence="4">CRISPR-associated protein</fullName>
    </recommendedName>
</protein>
<evidence type="ECO:0000256" key="1">
    <source>
        <dbReference type="SAM" id="Coils"/>
    </source>
</evidence>